<evidence type="ECO:0008006" key="3">
    <source>
        <dbReference type="Google" id="ProtNLM"/>
    </source>
</evidence>
<accession>A0ABW9RMB7</accession>
<dbReference type="InterPro" id="IPR027417">
    <property type="entry name" value="P-loop_NTPase"/>
</dbReference>
<dbReference type="SUPFAM" id="SSF52540">
    <property type="entry name" value="P-loop containing nucleoside triphosphate hydrolases"/>
    <property type="match status" value="1"/>
</dbReference>
<organism evidence="1 2">
    <name type="scientific">Fulvivirga kasyanovii</name>
    <dbReference type="NCBI Taxonomy" id="396812"/>
    <lineage>
        <taxon>Bacteria</taxon>
        <taxon>Pseudomonadati</taxon>
        <taxon>Bacteroidota</taxon>
        <taxon>Cytophagia</taxon>
        <taxon>Cytophagales</taxon>
        <taxon>Fulvivirgaceae</taxon>
        <taxon>Fulvivirga</taxon>
    </lineage>
</organism>
<proteinExistence type="predicted"/>
<keyword evidence="2" id="KW-1185">Reference proteome</keyword>
<dbReference type="Proteomes" id="UP000798808">
    <property type="component" value="Unassembled WGS sequence"/>
</dbReference>
<name>A0ABW9RMB7_9BACT</name>
<dbReference type="RefSeq" id="WP_155171300.1">
    <property type="nucleotide sequence ID" value="NZ_BAAAFL010000010.1"/>
</dbReference>
<gene>
    <name evidence="1" type="ORF">E1163_09970</name>
</gene>
<reference evidence="1 2" key="1">
    <citation type="submission" date="2019-02" db="EMBL/GenBank/DDBJ databases">
        <authorList>
            <person name="Goldberg S.R."/>
            <person name="Haltli B.A."/>
            <person name="Correa H."/>
            <person name="Russell K.G."/>
        </authorList>
    </citation>
    <scope>NUCLEOTIDE SEQUENCE [LARGE SCALE GENOMIC DNA]</scope>
    <source>
        <strain evidence="1 2">JCM 16186</strain>
    </source>
</reference>
<evidence type="ECO:0000313" key="2">
    <source>
        <dbReference type="Proteomes" id="UP000798808"/>
    </source>
</evidence>
<dbReference type="Gene3D" id="3.40.50.300">
    <property type="entry name" value="P-loop containing nucleotide triphosphate hydrolases"/>
    <property type="match status" value="1"/>
</dbReference>
<evidence type="ECO:0000313" key="1">
    <source>
        <dbReference type="EMBL" id="MTI25267.1"/>
    </source>
</evidence>
<dbReference type="EMBL" id="SMLW01000499">
    <property type="protein sequence ID" value="MTI25267.1"/>
    <property type="molecule type" value="Genomic_DNA"/>
</dbReference>
<comment type="caution">
    <text evidence="1">The sequence shown here is derived from an EMBL/GenBank/DDBJ whole genome shotgun (WGS) entry which is preliminary data.</text>
</comment>
<protein>
    <recommendedName>
        <fullName evidence="3">Sulfotransferase domain-containing protein</fullName>
    </recommendedName>
</protein>
<sequence length="271" mass="31825">MEKYKYYSPGFTKDHVAFRKITGQDGSLYSHKDIKEDLNELVNSDALISDASLSGRAIYRHINRSLVAQRLSDLFPNATILLFIRGQEKALHSIYNQYVKGSRRGTLPMNEYFITNYNGDYDSYYVDEKFHVELLKFSHLIALYKALFKRVEVFLYEDVKNNKEEVLNRLENILDQRFTDEQRERILGSSKVNPSIDTSMIYKRRVVNSLERIPMNGVLWSIARAFLRRLASNSSSEELPVKNDYFKEDNKKIIELYPEIGLTRYPEDYKI</sequence>